<evidence type="ECO:0000256" key="1">
    <source>
        <dbReference type="SAM" id="SignalP"/>
    </source>
</evidence>
<proteinExistence type="predicted"/>
<dbReference type="GO" id="GO:0016747">
    <property type="term" value="F:acyltransferase activity, transferring groups other than amino-acyl groups"/>
    <property type="evidence" value="ECO:0007669"/>
    <property type="project" value="TreeGrafter"/>
</dbReference>
<dbReference type="Gene3D" id="3.40.50.1820">
    <property type="entry name" value="alpha/beta hydrolase"/>
    <property type="match status" value="1"/>
</dbReference>
<dbReference type="PANTHER" id="PTHR48098:SF1">
    <property type="entry name" value="DIACYLGLYCEROL ACYLTRANSFERASE_MYCOLYLTRANSFERASE AG85A"/>
    <property type="match status" value="1"/>
</dbReference>
<dbReference type="Proteomes" id="UP000886844">
    <property type="component" value="Unassembled WGS sequence"/>
</dbReference>
<keyword evidence="1" id="KW-0732">Signal</keyword>
<dbReference type="EMBL" id="DXDA01000031">
    <property type="protein sequence ID" value="HIY68510.1"/>
    <property type="molecule type" value="Genomic_DNA"/>
</dbReference>
<dbReference type="InterPro" id="IPR000801">
    <property type="entry name" value="Esterase-like"/>
</dbReference>
<feature type="chain" id="PRO_5039042125" evidence="1">
    <location>
        <begin position="20"/>
        <end position="281"/>
    </location>
</feature>
<evidence type="ECO:0000313" key="2">
    <source>
        <dbReference type="EMBL" id="HIY68510.1"/>
    </source>
</evidence>
<accession>A0A9D2CCF3</accession>
<dbReference type="InterPro" id="IPR050583">
    <property type="entry name" value="Mycobacterial_A85_antigen"/>
</dbReference>
<dbReference type="InterPro" id="IPR029058">
    <property type="entry name" value="AB_hydrolase_fold"/>
</dbReference>
<sequence>MKKILFCSLFLLLNVSIFAARIDTVAVFSPKMQRDIPAVVVVPDAAAAAADSADSAVGTQRFPVLYLLHGHGGSYLSWLGICDLRALAERHGMIFVCPDGENSWYWDSPLDPRSQFETFVSTELVNWVDARYPTIPAREGRAVTGLSMGGHGALWVALHHKDRFGAAGSTSGGVDIRPFPDSWHMKNQLGERDEHPERWNAHTVIEQVDSLKNGELALIFDCGYEDFFYQVNLNLHDKLLKLGVGHDFQVRPGAHNAAYWSVSLPSQLVFFERYFRTHDAQ</sequence>
<name>A0A9D2CCF3_9BACT</name>
<dbReference type="Pfam" id="PF00756">
    <property type="entry name" value="Esterase"/>
    <property type="match status" value="1"/>
</dbReference>
<dbReference type="AlphaFoldDB" id="A0A9D2CCF3"/>
<feature type="signal peptide" evidence="1">
    <location>
        <begin position="1"/>
        <end position="19"/>
    </location>
</feature>
<organism evidence="2 3">
    <name type="scientific">Candidatus Alistipes intestinigallinarum</name>
    <dbReference type="NCBI Taxonomy" id="2838440"/>
    <lineage>
        <taxon>Bacteria</taxon>
        <taxon>Pseudomonadati</taxon>
        <taxon>Bacteroidota</taxon>
        <taxon>Bacteroidia</taxon>
        <taxon>Bacteroidales</taxon>
        <taxon>Rikenellaceae</taxon>
        <taxon>Alistipes</taxon>
    </lineage>
</organism>
<reference evidence="2" key="2">
    <citation type="submission" date="2021-04" db="EMBL/GenBank/DDBJ databases">
        <authorList>
            <person name="Gilroy R."/>
        </authorList>
    </citation>
    <scope>NUCLEOTIDE SEQUENCE</scope>
    <source>
        <strain evidence="2">5134</strain>
    </source>
</reference>
<protein>
    <submittedName>
        <fullName evidence="2">Esterase family protein</fullName>
    </submittedName>
</protein>
<evidence type="ECO:0000313" key="3">
    <source>
        <dbReference type="Proteomes" id="UP000886844"/>
    </source>
</evidence>
<gene>
    <name evidence="2" type="ORF">H9828_03735</name>
</gene>
<dbReference type="SUPFAM" id="SSF53474">
    <property type="entry name" value="alpha/beta-Hydrolases"/>
    <property type="match status" value="1"/>
</dbReference>
<dbReference type="PANTHER" id="PTHR48098">
    <property type="entry name" value="ENTEROCHELIN ESTERASE-RELATED"/>
    <property type="match status" value="1"/>
</dbReference>
<comment type="caution">
    <text evidence="2">The sequence shown here is derived from an EMBL/GenBank/DDBJ whole genome shotgun (WGS) entry which is preliminary data.</text>
</comment>
<reference evidence="2" key="1">
    <citation type="journal article" date="2021" name="PeerJ">
        <title>Extensive microbial diversity within the chicken gut microbiome revealed by metagenomics and culture.</title>
        <authorList>
            <person name="Gilroy R."/>
            <person name="Ravi A."/>
            <person name="Getino M."/>
            <person name="Pursley I."/>
            <person name="Horton D.L."/>
            <person name="Alikhan N.F."/>
            <person name="Baker D."/>
            <person name="Gharbi K."/>
            <person name="Hall N."/>
            <person name="Watson M."/>
            <person name="Adriaenssens E.M."/>
            <person name="Foster-Nyarko E."/>
            <person name="Jarju S."/>
            <person name="Secka A."/>
            <person name="Antonio M."/>
            <person name="Oren A."/>
            <person name="Chaudhuri R.R."/>
            <person name="La Ragione R."/>
            <person name="Hildebrand F."/>
            <person name="Pallen M.J."/>
        </authorList>
    </citation>
    <scope>NUCLEOTIDE SEQUENCE</scope>
    <source>
        <strain evidence="2">5134</strain>
    </source>
</reference>